<evidence type="ECO:0000313" key="1">
    <source>
        <dbReference type="EMBL" id="MEW4365471.1"/>
    </source>
</evidence>
<name>A0ABV3MMP1_9GAMM</name>
<protein>
    <recommendedName>
        <fullName evidence="3">TonB-dependent receptor</fullName>
    </recommendedName>
</protein>
<proteinExistence type="predicted"/>
<dbReference type="RefSeq" id="WP_353874302.1">
    <property type="nucleotide sequence ID" value="NZ_JBEVCJ010000005.1"/>
</dbReference>
<evidence type="ECO:0000313" key="2">
    <source>
        <dbReference type="Proteomes" id="UP001554427"/>
    </source>
</evidence>
<sequence length="139" mass="15670">MQFSSDLGDGLSATVQLMSEGINDFEVEARWAYLSYELSDQHTLIAGKLVNPLFYQSEYEKVGYVHNFARLPKSVYFGFDFATIEGAAINSNFQLGEIDLATKVLYGSWRGEIFQAAVNDYFEFGLNDMVSLSFELSQN</sequence>
<dbReference type="EMBL" id="JBFDAH010000007">
    <property type="protein sequence ID" value="MEW4365471.1"/>
    <property type="molecule type" value="Genomic_DNA"/>
</dbReference>
<organism evidence="1 2">
    <name type="scientific">Aliikangiella maris</name>
    <dbReference type="NCBI Taxonomy" id="3162458"/>
    <lineage>
        <taxon>Bacteria</taxon>
        <taxon>Pseudomonadati</taxon>
        <taxon>Pseudomonadota</taxon>
        <taxon>Gammaproteobacteria</taxon>
        <taxon>Oceanospirillales</taxon>
        <taxon>Pleioneaceae</taxon>
        <taxon>Aliikangiella</taxon>
    </lineage>
</organism>
<gene>
    <name evidence="1" type="ORF">ABVT42_08405</name>
</gene>
<comment type="caution">
    <text evidence="1">The sequence shown here is derived from an EMBL/GenBank/DDBJ whole genome shotgun (WGS) entry which is preliminary data.</text>
</comment>
<dbReference type="SUPFAM" id="SSF56935">
    <property type="entry name" value="Porins"/>
    <property type="match status" value="1"/>
</dbReference>
<dbReference type="Proteomes" id="UP001554427">
    <property type="component" value="Unassembled WGS sequence"/>
</dbReference>
<evidence type="ECO:0008006" key="3">
    <source>
        <dbReference type="Google" id="ProtNLM"/>
    </source>
</evidence>
<accession>A0ABV3MMP1</accession>
<keyword evidence="2" id="KW-1185">Reference proteome</keyword>
<reference evidence="1 2" key="1">
    <citation type="submission" date="2024-06" db="EMBL/GenBank/DDBJ databases">
        <title>Aliikangiella maris sp. nov., sp. nov., a phycosphere bacterium isolated from seawater and ecosystem role in Phaeocystis globosa blooms.</title>
        <authorList>
            <person name="Li F."/>
        </authorList>
    </citation>
    <scope>NUCLEOTIDE SEQUENCE [LARGE SCALE GENOMIC DNA]</scope>
    <source>
        <strain evidence="1 2">GXAS 306</strain>
    </source>
</reference>